<dbReference type="GO" id="GO:0043093">
    <property type="term" value="P:FtsZ-dependent cytokinesis"/>
    <property type="evidence" value="ECO:0007669"/>
    <property type="project" value="TreeGrafter"/>
</dbReference>
<dbReference type="EMBL" id="PRLP01000122">
    <property type="protein sequence ID" value="PPC74879.1"/>
    <property type="molecule type" value="Genomic_DNA"/>
</dbReference>
<evidence type="ECO:0000256" key="4">
    <source>
        <dbReference type="ARBA" id="ARBA00022989"/>
    </source>
</evidence>
<proteinExistence type="inferred from homology"/>
<accession>A0A2S5KK36</accession>
<dbReference type="OrthoDB" id="7061211at2"/>
<keyword evidence="2 8" id="KW-0132">Cell division</keyword>
<gene>
    <name evidence="8" type="ORF">C4K68_23105</name>
</gene>
<keyword evidence="1" id="KW-1003">Cell membrane</keyword>
<evidence type="ECO:0000256" key="6">
    <source>
        <dbReference type="ARBA" id="ARBA00023306"/>
    </source>
</evidence>
<dbReference type="PANTHER" id="PTHR37485">
    <property type="entry name" value="CELL DIVISION PROTEIN FTSB"/>
    <property type="match status" value="1"/>
</dbReference>
<comment type="caution">
    <text evidence="8">The sequence shown here is derived from an EMBL/GenBank/DDBJ whole genome shotgun (WGS) entry which is preliminary data.</text>
</comment>
<evidence type="ECO:0000256" key="2">
    <source>
        <dbReference type="ARBA" id="ARBA00022618"/>
    </source>
</evidence>
<dbReference type="PANTHER" id="PTHR37485:SF1">
    <property type="entry name" value="CELL DIVISION PROTEIN FTSB"/>
    <property type="match status" value="1"/>
</dbReference>
<evidence type="ECO:0000256" key="5">
    <source>
        <dbReference type="ARBA" id="ARBA00023136"/>
    </source>
</evidence>
<dbReference type="GO" id="GO:0030428">
    <property type="term" value="C:cell septum"/>
    <property type="evidence" value="ECO:0007669"/>
    <property type="project" value="TreeGrafter"/>
</dbReference>
<keyword evidence="3" id="KW-0812">Transmembrane</keyword>
<sequence length="94" mass="11034">MKRLVLVLLLLCAGLQYRLWWGEGSLPDLWALKDSIQQQRQLNERLEHRNNLLEAEVDDLKQGMAAIEERARSELGMIREGETYYLLLEPEKQP</sequence>
<dbReference type="NCBIfam" id="NF002058">
    <property type="entry name" value="PRK00888.1"/>
    <property type="match status" value="1"/>
</dbReference>
<evidence type="ECO:0000313" key="9">
    <source>
        <dbReference type="Proteomes" id="UP000238196"/>
    </source>
</evidence>
<evidence type="ECO:0000256" key="3">
    <source>
        <dbReference type="ARBA" id="ARBA00022692"/>
    </source>
</evidence>
<keyword evidence="5" id="KW-0472">Membrane</keyword>
<evidence type="ECO:0000256" key="1">
    <source>
        <dbReference type="ARBA" id="ARBA00022475"/>
    </source>
</evidence>
<evidence type="ECO:0000256" key="7">
    <source>
        <dbReference type="SAM" id="Coils"/>
    </source>
</evidence>
<protein>
    <submittedName>
        <fullName evidence="8">Cell division protein FtsB</fullName>
    </submittedName>
</protein>
<name>A0A2S5KK36_9PROT</name>
<dbReference type="Proteomes" id="UP000238196">
    <property type="component" value="Unassembled WGS sequence"/>
</dbReference>
<dbReference type="HAMAP" id="MF_00599">
    <property type="entry name" value="FtsB"/>
    <property type="match status" value="1"/>
</dbReference>
<keyword evidence="6" id="KW-0131">Cell cycle</keyword>
<reference evidence="8 9" key="1">
    <citation type="submission" date="2018-02" db="EMBL/GenBank/DDBJ databases">
        <title>novel marine gammaproteobacteria from coastal saline agro ecosystem.</title>
        <authorList>
            <person name="Krishnan R."/>
            <person name="Ramesh Kumar N."/>
        </authorList>
    </citation>
    <scope>NUCLEOTIDE SEQUENCE [LARGE SCALE GENOMIC DNA]</scope>
    <source>
        <strain evidence="8 9">228</strain>
    </source>
</reference>
<dbReference type="InterPro" id="IPR007060">
    <property type="entry name" value="FtsL/DivIC"/>
</dbReference>
<organism evidence="8 9">
    <name type="scientific">Proteobacteria bacterium 228</name>
    <dbReference type="NCBI Taxonomy" id="2083153"/>
    <lineage>
        <taxon>Bacteria</taxon>
        <taxon>Pseudomonadati</taxon>
        <taxon>Pseudomonadota</taxon>
    </lineage>
</organism>
<evidence type="ECO:0000313" key="8">
    <source>
        <dbReference type="EMBL" id="PPC74879.1"/>
    </source>
</evidence>
<keyword evidence="4" id="KW-1133">Transmembrane helix</keyword>
<feature type="coiled-coil region" evidence="7">
    <location>
        <begin position="29"/>
        <end position="70"/>
    </location>
</feature>
<keyword evidence="7" id="KW-0175">Coiled coil</keyword>
<dbReference type="AlphaFoldDB" id="A0A2S5KK36"/>
<dbReference type="InterPro" id="IPR023081">
    <property type="entry name" value="Cell_div_FtsB"/>
</dbReference>
<dbReference type="Pfam" id="PF04977">
    <property type="entry name" value="DivIC"/>
    <property type="match status" value="1"/>
</dbReference>